<keyword evidence="1" id="KW-1133">Transmembrane helix</keyword>
<feature type="transmembrane region" description="Helical" evidence="1">
    <location>
        <begin position="5"/>
        <end position="22"/>
    </location>
</feature>
<gene>
    <name evidence="2" type="ORF">BRAN1462_LOCUS28457</name>
</gene>
<protein>
    <submittedName>
        <fullName evidence="2">Uncharacterized protein</fullName>
    </submittedName>
</protein>
<dbReference type="EMBL" id="HBGW01044851">
    <property type="protein sequence ID" value="CAD9571335.1"/>
    <property type="molecule type" value="Transcribed_RNA"/>
</dbReference>
<proteinExistence type="predicted"/>
<accession>A0A7S2KAT1</accession>
<sequence>MFMNIYIGTGIGVILIYLIAVVDTETIPTFLKWFITLYTAAAYLSIAFASLLAKQLPPLVEAMKDWIVVIAGVGFFVVIHIDLEIPFTSEAWAWVVYAFLALVHMLIASAVSRTIPMVLGAITTFVVAWKISRELVRLMYGDNLGQMEMLTLLGILAFQGIGIILAAIAYASKRDEVDALVRDSLLRCLRRRKVEQREQIVETNA</sequence>
<feature type="transmembrane region" description="Helical" evidence="1">
    <location>
        <begin position="152"/>
        <end position="172"/>
    </location>
</feature>
<keyword evidence="1" id="KW-0472">Membrane</keyword>
<evidence type="ECO:0000256" key="1">
    <source>
        <dbReference type="SAM" id="Phobius"/>
    </source>
</evidence>
<feature type="transmembrane region" description="Helical" evidence="1">
    <location>
        <begin position="91"/>
        <end position="108"/>
    </location>
</feature>
<feature type="transmembrane region" description="Helical" evidence="1">
    <location>
        <begin position="65"/>
        <end position="85"/>
    </location>
</feature>
<organism evidence="2">
    <name type="scientific">Zooxanthella nutricula</name>
    <dbReference type="NCBI Taxonomy" id="1333877"/>
    <lineage>
        <taxon>Eukaryota</taxon>
        <taxon>Sar</taxon>
        <taxon>Alveolata</taxon>
        <taxon>Dinophyceae</taxon>
        <taxon>Peridiniales</taxon>
        <taxon>Peridiniales incertae sedis</taxon>
        <taxon>Zooxanthella</taxon>
    </lineage>
</organism>
<evidence type="ECO:0000313" key="2">
    <source>
        <dbReference type="EMBL" id="CAD9571335.1"/>
    </source>
</evidence>
<dbReference type="AlphaFoldDB" id="A0A7S2KAT1"/>
<reference evidence="2" key="1">
    <citation type="submission" date="2021-01" db="EMBL/GenBank/DDBJ databases">
        <authorList>
            <person name="Corre E."/>
            <person name="Pelletier E."/>
            <person name="Niang G."/>
            <person name="Scheremetjew M."/>
            <person name="Finn R."/>
            <person name="Kale V."/>
            <person name="Holt S."/>
            <person name="Cochrane G."/>
            <person name="Meng A."/>
            <person name="Brown T."/>
            <person name="Cohen L."/>
        </authorList>
    </citation>
    <scope>NUCLEOTIDE SEQUENCE</scope>
    <source>
        <strain evidence="2">RCC3387</strain>
    </source>
</reference>
<name>A0A7S2KAT1_9DINO</name>
<keyword evidence="1" id="KW-0812">Transmembrane</keyword>
<feature type="transmembrane region" description="Helical" evidence="1">
    <location>
        <begin position="34"/>
        <end position="53"/>
    </location>
</feature>